<accession>A0A4S8KZC3</accession>
<evidence type="ECO:0000256" key="1">
    <source>
        <dbReference type="SAM" id="Coils"/>
    </source>
</evidence>
<proteinExistence type="predicted"/>
<organism evidence="4 5">
    <name type="scientific">Dendrothele bispora (strain CBS 962.96)</name>
    <dbReference type="NCBI Taxonomy" id="1314807"/>
    <lineage>
        <taxon>Eukaryota</taxon>
        <taxon>Fungi</taxon>
        <taxon>Dikarya</taxon>
        <taxon>Basidiomycota</taxon>
        <taxon>Agaricomycotina</taxon>
        <taxon>Agaricomycetes</taxon>
        <taxon>Agaricomycetidae</taxon>
        <taxon>Agaricales</taxon>
        <taxon>Agaricales incertae sedis</taxon>
        <taxon>Dendrothele</taxon>
    </lineage>
</organism>
<dbReference type="Proteomes" id="UP000297245">
    <property type="component" value="Unassembled WGS sequence"/>
</dbReference>
<keyword evidence="5" id="KW-1185">Reference proteome</keyword>
<evidence type="ECO:0000256" key="2">
    <source>
        <dbReference type="SAM" id="MobiDB-lite"/>
    </source>
</evidence>
<protein>
    <submittedName>
        <fullName evidence="4">Uncharacterized protein</fullName>
    </submittedName>
</protein>
<keyword evidence="1" id="KW-0175">Coiled coil</keyword>
<evidence type="ECO:0000313" key="3">
    <source>
        <dbReference type="EMBL" id="THU80030.1"/>
    </source>
</evidence>
<evidence type="ECO:0000313" key="4">
    <source>
        <dbReference type="EMBL" id="THU81422.1"/>
    </source>
</evidence>
<feature type="coiled-coil region" evidence="1">
    <location>
        <begin position="37"/>
        <end position="67"/>
    </location>
</feature>
<dbReference type="EMBL" id="ML179810">
    <property type="protein sequence ID" value="THU81422.1"/>
    <property type="molecule type" value="Genomic_DNA"/>
</dbReference>
<dbReference type="EMBL" id="ML179948">
    <property type="protein sequence ID" value="THU80030.1"/>
    <property type="molecule type" value="Genomic_DNA"/>
</dbReference>
<reference evidence="4 5" key="1">
    <citation type="journal article" date="2019" name="Nat. Ecol. Evol.">
        <title>Megaphylogeny resolves global patterns of mushroom evolution.</title>
        <authorList>
            <person name="Varga T."/>
            <person name="Krizsan K."/>
            <person name="Foldi C."/>
            <person name="Dima B."/>
            <person name="Sanchez-Garcia M."/>
            <person name="Sanchez-Ramirez S."/>
            <person name="Szollosi G.J."/>
            <person name="Szarkandi J.G."/>
            <person name="Papp V."/>
            <person name="Albert L."/>
            <person name="Andreopoulos W."/>
            <person name="Angelini C."/>
            <person name="Antonin V."/>
            <person name="Barry K.W."/>
            <person name="Bougher N.L."/>
            <person name="Buchanan P."/>
            <person name="Buyck B."/>
            <person name="Bense V."/>
            <person name="Catcheside P."/>
            <person name="Chovatia M."/>
            <person name="Cooper J."/>
            <person name="Damon W."/>
            <person name="Desjardin D."/>
            <person name="Finy P."/>
            <person name="Geml J."/>
            <person name="Haridas S."/>
            <person name="Hughes K."/>
            <person name="Justo A."/>
            <person name="Karasinski D."/>
            <person name="Kautmanova I."/>
            <person name="Kiss B."/>
            <person name="Kocsube S."/>
            <person name="Kotiranta H."/>
            <person name="LaButti K.M."/>
            <person name="Lechner B.E."/>
            <person name="Liimatainen K."/>
            <person name="Lipzen A."/>
            <person name="Lukacs Z."/>
            <person name="Mihaltcheva S."/>
            <person name="Morgado L.N."/>
            <person name="Niskanen T."/>
            <person name="Noordeloos M.E."/>
            <person name="Ohm R.A."/>
            <person name="Ortiz-Santana B."/>
            <person name="Ovrebo C."/>
            <person name="Racz N."/>
            <person name="Riley R."/>
            <person name="Savchenko A."/>
            <person name="Shiryaev A."/>
            <person name="Soop K."/>
            <person name="Spirin V."/>
            <person name="Szebenyi C."/>
            <person name="Tomsovsky M."/>
            <person name="Tulloss R.E."/>
            <person name="Uehling J."/>
            <person name="Grigoriev I.V."/>
            <person name="Vagvolgyi C."/>
            <person name="Papp T."/>
            <person name="Martin F.M."/>
            <person name="Miettinen O."/>
            <person name="Hibbett D.S."/>
            <person name="Nagy L.G."/>
        </authorList>
    </citation>
    <scope>NUCLEOTIDE SEQUENCE [LARGE SCALE GENOMIC DNA]</scope>
    <source>
        <strain evidence="4 5">CBS 962.96</strain>
    </source>
</reference>
<evidence type="ECO:0000313" key="5">
    <source>
        <dbReference type="Proteomes" id="UP000297245"/>
    </source>
</evidence>
<name>A0A4S8KZC3_DENBC</name>
<gene>
    <name evidence="3" type="ORF">K435DRAFT_810231</name>
    <name evidence="4" type="ORF">K435DRAFT_873351</name>
</gene>
<sequence length="108" mass="12282">MSNHNTRKRPQPDSGFMPVAGPSNPYGSDVTSPEAEYAELLRQLREEEAKKRQLEAQEAQIDAHIQRLIAAGRREQEKTVTPKKGHDVKIIKELRDVSSELERYLTDA</sequence>
<feature type="region of interest" description="Disordered" evidence="2">
    <location>
        <begin position="1"/>
        <end position="34"/>
    </location>
</feature>
<dbReference type="AlphaFoldDB" id="A0A4S8KZC3"/>